<dbReference type="PANTHER" id="PTHR31290">
    <property type="entry name" value="UV-DAMAGE ENDONUCLEASE"/>
    <property type="match status" value="1"/>
</dbReference>
<dbReference type="GO" id="GO:0004519">
    <property type="term" value="F:endonuclease activity"/>
    <property type="evidence" value="ECO:0007669"/>
    <property type="project" value="InterPro"/>
</dbReference>
<name>A0A512BVP7_9HYPH</name>
<comment type="caution">
    <text evidence="3">The sequence shown here is derived from an EMBL/GenBank/DDBJ whole genome shotgun (WGS) entry which is preliminary data.</text>
</comment>
<keyword evidence="4" id="KW-1185">Reference proteome</keyword>
<proteinExistence type="predicted"/>
<dbReference type="AlphaFoldDB" id="A0A512BVP7"/>
<dbReference type="PANTHER" id="PTHR31290:SF5">
    <property type="entry name" value="UV-DAMAGE ENDONUCLEASE"/>
    <property type="match status" value="1"/>
</dbReference>
<dbReference type="Pfam" id="PF03851">
    <property type="entry name" value="UvdE"/>
    <property type="match status" value="1"/>
</dbReference>
<dbReference type="GO" id="GO:0006289">
    <property type="term" value="P:nucleotide-excision repair"/>
    <property type="evidence" value="ECO:0007669"/>
    <property type="project" value="InterPro"/>
</dbReference>
<organism evidence="3 4">
    <name type="scientific">Microvirga aerophila</name>
    <dbReference type="NCBI Taxonomy" id="670291"/>
    <lineage>
        <taxon>Bacteria</taxon>
        <taxon>Pseudomonadati</taxon>
        <taxon>Pseudomonadota</taxon>
        <taxon>Alphaproteobacteria</taxon>
        <taxon>Hyphomicrobiales</taxon>
        <taxon>Methylobacteriaceae</taxon>
        <taxon>Microvirga</taxon>
    </lineage>
</organism>
<evidence type="ECO:0000256" key="2">
    <source>
        <dbReference type="ARBA" id="ARBA00023204"/>
    </source>
</evidence>
<protein>
    <recommendedName>
        <fullName evidence="5">UV DNA damage endonuclease</fullName>
    </recommendedName>
</protein>
<gene>
    <name evidence="3" type="ORF">MAE02_37280</name>
</gene>
<keyword evidence="2" id="KW-0234">DNA repair</keyword>
<dbReference type="InterPro" id="IPR004601">
    <property type="entry name" value="UvdE"/>
</dbReference>
<accession>A0A512BVP7</accession>
<dbReference type="EMBL" id="BJYU01000053">
    <property type="protein sequence ID" value="GEO16032.1"/>
    <property type="molecule type" value="Genomic_DNA"/>
</dbReference>
<evidence type="ECO:0000256" key="1">
    <source>
        <dbReference type="ARBA" id="ARBA00022763"/>
    </source>
</evidence>
<keyword evidence="1" id="KW-0227">DNA damage</keyword>
<dbReference type="Gene3D" id="3.20.20.150">
    <property type="entry name" value="Divalent-metal-dependent TIM barrel enzymes"/>
    <property type="match status" value="1"/>
</dbReference>
<evidence type="ECO:0008006" key="5">
    <source>
        <dbReference type="Google" id="ProtNLM"/>
    </source>
</evidence>
<dbReference type="GO" id="GO:0009411">
    <property type="term" value="P:response to UV"/>
    <property type="evidence" value="ECO:0007669"/>
    <property type="project" value="InterPro"/>
</dbReference>
<reference evidence="3 4" key="1">
    <citation type="submission" date="2019-07" db="EMBL/GenBank/DDBJ databases">
        <title>Whole genome shotgun sequence of Microvirga aerophila NBRC 106136.</title>
        <authorList>
            <person name="Hosoyama A."/>
            <person name="Uohara A."/>
            <person name="Ohji S."/>
            <person name="Ichikawa N."/>
        </authorList>
    </citation>
    <scope>NUCLEOTIDE SEQUENCE [LARGE SCALE GENOMIC DNA]</scope>
    <source>
        <strain evidence="3 4">NBRC 106136</strain>
    </source>
</reference>
<sequence length="242" mass="27742">MVLNSPDPKLVEKGIWDLSSQAEMLDLMELGPEAVLVIHVGGTYGDRQASAARWVETWKILPEPVRRRLVLEHDDIRFSAADVLWIHEHTGVRLVFDHQHFWCQNPEGLELRPTVEAFLRTWPQDERPKIYFSSPRTELRQVKRTDRKTRKSTMVNVAPVWTGHADFCNPFEFITFMRTVDGLEFDVMLEAKVKDLALIRLRPDLLRYAPDVAARFGLSASEALLLEQEEAALLQTEPDAGA</sequence>
<evidence type="ECO:0000313" key="3">
    <source>
        <dbReference type="EMBL" id="GEO16032.1"/>
    </source>
</evidence>
<evidence type="ECO:0000313" key="4">
    <source>
        <dbReference type="Proteomes" id="UP000321085"/>
    </source>
</evidence>
<dbReference type="Proteomes" id="UP000321085">
    <property type="component" value="Unassembled WGS sequence"/>
</dbReference>